<comment type="caution">
    <text evidence="2">The sequence shown here is derived from an EMBL/GenBank/DDBJ whole genome shotgun (WGS) entry which is preliminary data.</text>
</comment>
<protein>
    <recommendedName>
        <fullName evidence="3">Prepilin type IV endopeptidase peptidase domain-containing protein</fullName>
    </recommendedName>
</protein>
<proteinExistence type="predicted"/>
<feature type="transmembrane region" description="Helical" evidence="1">
    <location>
        <begin position="6"/>
        <end position="26"/>
    </location>
</feature>
<dbReference type="EMBL" id="VSSQ01004964">
    <property type="protein sequence ID" value="MPM27324.1"/>
    <property type="molecule type" value="Genomic_DNA"/>
</dbReference>
<dbReference type="AlphaFoldDB" id="A0A644YMJ3"/>
<evidence type="ECO:0000313" key="2">
    <source>
        <dbReference type="EMBL" id="MPM27324.1"/>
    </source>
</evidence>
<sequence>MVLGFVGCTAGLLLGLTASLFFYLINQLIRRLRKLEPQKASQASLPMAPFLSLGFLAVTISKILGGIVS</sequence>
<evidence type="ECO:0000256" key="1">
    <source>
        <dbReference type="SAM" id="Phobius"/>
    </source>
</evidence>
<gene>
    <name evidence="2" type="ORF">SDC9_73834</name>
</gene>
<feature type="transmembrane region" description="Helical" evidence="1">
    <location>
        <begin position="47"/>
        <end position="68"/>
    </location>
</feature>
<reference evidence="2" key="1">
    <citation type="submission" date="2019-08" db="EMBL/GenBank/DDBJ databases">
        <authorList>
            <person name="Kucharzyk K."/>
            <person name="Murdoch R.W."/>
            <person name="Higgins S."/>
            <person name="Loffler F."/>
        </authorList>
    </citation>
    <scope>NUCLEOTIDE SEQUENCE</scope>
</reference>
<organism evidence="2">
    <name type="scientific">bioreactor metagenome</name>
    <dbReference type="NCBI Taxonomy" id="1076179"/>
    <lineage>
        <taxon>unclassified sequences</taxon>
        <taxon>metagenomes</taxon>
        <taxon>ecological metagenomes</taxon>
    </lineage>
</organism>
<keyword evidence="1" id="KW-0472">Membrane</keyword>
<evidence type="ECO:0008006" key="3">
    <source>
        <dbReference type="Google" id="ProtNLM"/>
    </source>
</evidence>
<name>A0A644YMJ3_9ZZZZ</name>
<accession>A0A644YMJ3</accession>
<keyword evidence="1" id="KW-1133">Transmembrane helix</keyword>
<keyword evidence="1" id="KW-0812">Transmembrane</keyword>